<protein>
    <recommendedName>
        <fullName evidence="5">Transmembrane protein 109</fullName>
    </recommendedName>
</protein>
<organism evidence="3 4">
    <name type="scientific">Scophthalmus maximus</name>
    <name type="common">Turbot</name>
    <name type="synonym">Psetta maxima</name>
    <dbReference type="NCBI Taxonomy" id="52904"/>
    <lineage>
        <taxon>Eukaryota</taxon>
        <taxon>Metazoa</taxon>
        <taxon>Chordata</taxon>
        <taxon>Craniata</taxon>
        <taxon>Vertebrata</taxon>
        <taxon>Euteleostomi</taxon>
        <taxon>Actinopterygii</taxon>
        <taxon>Neopterygii</taxon>
        <taxon>Teleostei</taxon>
        <taxon>Neoteleostei</taxon>
        <taxon>Acanthomorphata</taxon>
        <taxon>Carangaria</taxon>
        <taxon>Pleuronectiformes</taxon>
        <taxon>Pleuronectoidei</taxon>
        <taxon>Scophthalmidae</taxon>
        <taxon>Scophthalmus</taxon>
    </lineage>
</organism>
<feature type="transmembrane region" description="Helical" evidence="1">
    <location>
        <begin position="257"/>
        <end position="275"/>
    </location>
</feature>
<reference evidence="3 4" key="1">
    <citation type="submission" date="2019-06" db="EMBL/GenBank/DDBJ databases">
        <title>Draft genomes of female and male turbot (Scophthalmus maximus).</title>
        <authorList>
            <person name="Xu H."/>
            <person name="Xu X.-W."/>
            <person name="Shao C."/>
            <person name="Chen S."/>
        </authorList>
    </citation>
    <scope>NUCLEOTIDE SEQUENCE [LARGE SCALE GENOMIC DNA]</scope>
    <source>
        <strain evidence="3">Ysfricsl-2016a</strain>
        <tissue evidence="3">Blood</tissue>
    </source>
</reference>
<dbReference type="AlphaFoldDB" id="A0A6A4SVW0"/>
<comment type="caution">
    <text evidence="3">The sequence shown here is derived from an EMBL/GenBank/DDBJ whole genome shotgun (WGS) entry which is preliminary data.</text>
</comment>
<dbReference type="InterPro" id="IPR039492">
    <property type="entry name" value="TMEM109"/>
</dbReference>
<evidence type="ECO:0000256" key="1">
    <source>
        <dbReference type="SAM" id="Phobius"/>
    </source>
</evidence>
<name>A0A6A4SVW0_SCOMX</name>
<feature type="transmembrane region" description="Helical" evidence="1">
    <location>
        <begin position="228"/>
        <end position="245"/>
    </location>
</feature>
<dbReference type="Pfam" id="PF14965">
    <property type="entry name" value="BRI3BP"/>
    <property type="match status" value="1"/>
</dbReference>
<accession>A0A6A4SVW0</accession>
<evidence type="ECO:0008006" key="5">
    <source>
        <dbReference type="Google" id="ProtNLM"/>
    </source>
</evidence>
<keyword evidence="1" id="KW-0812">Transmembrane</keyword>
<keyword evidence="2" id="KW-0732">Signal</keyword>
<dbReference type="GO" id="GO:0042771">
    <property type="term" value="P:intrinsic apoptotic signaling pathway in response to DNA damage by p53 class mediator"/>
    <property type="evidence" value="ECO:0007669"/>
    <property type="project" value="TreeGrafter"/>
</dbReference>
<dbReference type="EMBL" id="VEVO01000007">
    <property type="protein sequence ID" value="KAF0039386.1"/>
    <property type="molecule type" value="Genomic_DNA"/>
</dbReference>
<evidence type="ECO:0000313" key="3">
    <source>
        <dbReference type="EMBL" id="KAF0039386.1"/>
    </source>
</evidence>
<proteinExistence type="predicted"/>
<keyword evidence="1" id="KW-0472">Membrane</keyword>
<sequence>MTARASCSGRGGCAAARVLLAVSVLLLGSAGSGRGAAAEPAGDRAPAPAVTLRTLLAGTCQEVQRHVESVVGTGVLRSAAESNLIDASLDPITNFVPPQLPHPSPLAHIPLLFLPIHSSSSVSCLHAAAQRALSCLESFLGQEKVHSVAMFFGMVIRFLAEGAASGLNVIAVYVTEILRVTGFDVAKTLPRFTPEGVTSFAQWGLLALIGYWVLIVVLRLLFAVFRQVFWVVKTVLALWLFGLIVTDRTAAADITAVRLVGLVLVCALLTLLSSASEKSCAVEHRLSCLEGRLKAVEKRKGD</sequence>
<feature type="signal peptide" evidence="2">
    <location>
        <begin position="1"/>
        <end position="35"/>
    </location>
</feature>
<keyword evidence="1" id="KW-1133">Transmembrane helix</keyword>
<dbReference type="PANTHER" id="PTHR14550:SF2">
    <property type="entry name" value="TRANSMEMBRANE PROTEIN 109"/>
    <property type="match status" value="1"/>
</dbReference>
<dbReference type="Proteomes" id="UP000438429">
    <property type="component" value="Unassembled WGS sequence"/>
</dbReference>
<dbReference type="PANTHER" id="PTHR14550">
    <property type="entry name" value="TRANSMEMBRANE PROTEIN 109"/>
    <property type="match status" value="1"/>
</dbReference>
<evidence type="ECO:0000256" key="2">
    <source>
        <dbReference type="SAM" id="SignalP"/>
    </source>
</evidence>
<dbReference type="GO" id="GO:0071480">
    <property type="term" value="P:cellular response to gamma radiation"/>
    <property type="evidence" value="ECO:0007669"/>
    <property type="project" value="InterPro"/>
</dbReference>
<feature type="chain" id="PRO_5025673057" description="Transmembrane protein 109" evidence="2">
    <location>
        <begin position="36"/>
        <end position="302"/>
    </location>
</feature>
<evidence type="ECO:0000313" key="4">
    <source>
        <dbReference type="Proteomes" id="UP000438429"/>
    </source>
</evidence>
<feature type="transmembrane region" description="Helical" evidence="1">
    <location>
        <begin position="200"/>
        <end position="221"/>
    </location>
</feature>
<gene>
    <name evidence="3" type="ORF">F2P81_007621</name>
</gene>